<reference evidence="2 3" key="1">
    <citation type="submission" date="2024-09" db="EMBL/GenBank/DDBJ databases">
        <title>Laminarin stimulates single cell rates of sulfate reduction while oxygen inhibits transcriptomic activity in coastal marine sediment.</title>
        <authorList>
            <person name="Lindsay M."/>
            <person name="Orcutt B."/>
            <person name="Emerson D."/>
            <person name="Stepanauskas R."/>
            <person name="D'Angelo T."/>
        </authorList>
    </citation>
    <scope>NUCLEOTIDE SEQUENCE [LARGE SCALE GENOMIC DNA]</scope>
    <source>
        <strain evidence="2">SAG AM-311-K15</strain>
    </source>
</reference>
<sequence length="123" mass="13563">MKSKSRGSIFIIIGTLLLLSMPFPVAAQMSSENYAMEQVRLSCGGEESSSANYTIHGTIGQQGPVGESASANYQMFAGFWFAQESGETPVPALHTWVVLFIVLLFSFLFRHILTKKQQKQISL</sequence>
<evidence type="ECO:0000313" key="2">
    <source>
        <dbReference type="EMBL" id="MFC1848880.1"/>
    </source>
</evidence>
<evidence type="ECO:0000256" key="1">
    <source>
        <dbReference type="SAM" id="Phobius"/>
    </source>
</evidence>
<keyword evidence="3" id="KW-1185">Reference proteome</keyword>
<comment type="caution">
    <text evidence="2">The sequence shown here is derived from an EMBL/GenBank/DDBJ whole genome shotgun (WGS) entry which is preliminary data.</text>
</comment>
<protein>
    <recommendedName>
        <fullName evidence="4">IPTL-CTERM sorting domain-containing protein</fullName>
    </recommendedName>
</protein>
<gene>
    <name evidence="2" type="ORF">ACFL27_01615</name>
</gene>
<dbReference type="EMBL" id="JBHPBY010000010">
    <property type="protein sequence ID" value="MFC1848880.1"/>
    <property type="molecule type" value="Genomic_DNA"/>
</dbReference>
<keyword evidence="1" id="KW-1133">Transmembrane helix</keyword>
<dbReference type="Proteomes" id="UP001594351">
    <property type="component" value="Unassembled WGS sequence"/>
</dbReference>
<proteinExistence type="predicted"/>
<feature type="transmembrane region" description="Helical" evidence="1">
    <location>
        <begin position="93"/>
        <end position="113"/>
    </location>
</feature>
<keyword evidence="1" id="KW-0812">Transmembrane</keyword>
<evidence type="ECO:0000313" key="3">
    <source>
        <dbReference type="Proteomes" id="UP001594351"/>
    </source>
</evidence>
<accession>A0ABV6YRR3</accession>
<name>A0ABV6YRR3_UNCC1</name>
<organism evidence="2 3">
    <name type="scientific">candidate division CSSED10-310 bacterium</name>
    <dbReference type="NCBI Taxonomy" id="2855610"/>
    <lineage>
        <taxon>Bacteria</taxon>
        <taxon>Bacteria division CSSED10-310</taxon>
    </lineage>
</organism>
<evidence type="ECO:0008006" key="4">
    <source>
        <dbReference type="Google" id="ProtNLM"/>
    </source>
</evidence>
<keyword evidence="1" id="KW-0472">Membrane</keyword>